<evidence type="ECO:0000259" key="1">
    <source>
        <dbReference type="Pfam" id="PF00326"/>
    </source>
</evidence>
<dbReference type="Gene3D" id="3.40.50.1820">
    <property type="entry name" value="alpha/beta hydrolase"/>
    <property type="match status" value="1"/>
</dbReference>
<dbReference type="Pfam" id="PF00326">
    <property type="entry name" value="Peptidase_S9"/>
    <property type="match status" value="1"/>
</dbReference>
<reference evidence="2" key="1">
    <citation type="journal article" date="2010" name="PLoS Genet.">
        <title>The genome of a pathogenic rhodococcus: cooptive virulence underpinned by key gene acquisitions.</title>
        <authorList>
            <person name="Letek M."/>
            <person name="Gonzalez P."/>
            <person name="Macarthur I."/>
            <person name="Rodriguez H."/>
            <person name="Freeman T.C."/>
            <person name="Valero-Rello A."/>
            <person name="Blanco M."/>
            <person name="Buckley T."/>
            <person name="Cherevach I."/>
            <person name="Fahey R."/>
            <person name="Hapeshi A."/>
            <person name="Holdstock J."/>
            <person name="Leadon D."/>
            <person name="Navas J."/>
            <person name="Ocampo A."/>
            <person name="Quail M.A."/>
            <person name="Sanders M."/>
            <person name="Scortti M.M."/>
            <person name="Prescott J.F."/>
            <person name="Fogarty U."/>
            <person name="Meijer W.G."/>
            <person name="Parkhill J."/>
            <person name="Bentley S.D."/>
            <person name="Vazquez-Boland J.A."/>
        </authorList>
    </citation>
    <scope>NUCLEOTIDE SEQUENCE [LARGE SCALE GENOMIC DNA]</scope>
    <source>
        <strain evidence="2 3">103S</strain>
    </source>
</reference>
<dbReference type="Proteomes" id="UP001154400">
    <property type="component" value="Chromosome"/>
</dbReference>
<dbReference type="Gene3D" id="2.120.10.30">
    <property type="entry name" value="TolB, C-terminal domain"/>
    <property type="match status" value="1"/>
</dbReference>
<dbReference type="InterPro" id="IPR001375">
    <property type="entry name" value="Peptidase_S9_cat"/>
</dbReference>
<gene>
    <name evidence="2" type="ordered locus">REQ_40480</name>
</gene>
<dbReference type="GO" id="GO:0006508">
    <property type="term" value="P:proteolysis"/>
    <property type="evidence" value="ECO:0007669"/>
    <property type="project" value="InterPro"/>
</dbReference>
<proteinExistence type="predicted"/>
<sequence>MARVVHMTSAAAATAPYGSWISPISAADLAASGHPVDGGRFVGEQVWWSELRPTEGGRTAIRRRSDDGDVVDVLPAPWNARTRVHEYGGGAWTVTGDGVLVFAEFSDQRLYRFDPRTDVAPVPITPLPSVPASDRYGDLAIVGDEVWCVRERHGVSASPVRDICAVPLDGSAAVDAAAVRSIVGGSDFLAYPRLSPDRSHLAWIAWNHPQMPWDGTELRVLRLDTGEVDVLLGGTEESVLQPEWIDDETLRVISDRSGWWNLYRVNLFGEVAPVRPIDADFGAPLWQLGAVWHVELDAGTVLTTRTVGTDTLALLDPATGALRDIELEDISSVQICDTDGRRILLRCGGARVASGLRLLDLGVGTLTDVRLSVDDLPDVEYLPEAQALTFEGPEREVHALVYAPRNPNFVAPEGELPPYVAFVHGGPTAHVAPAVHLVYAYFTSRGIGVVDVNYGGSSGFGREYRNRLRGQWGIVDVEDTVSAVRGLADAGLADPDRLAIEGGSAGGWTVLSALTTSDVFACGVSYYGVAELMEFVKETHDFESRYIDGLIGPLPDAADLYVRRAPVNNVDGLSCPVLLLQGLSDPIVPPSQAERFRTALLDKKIPHAYLAYEGEAHGFRRVETIVSAREAELSFYGQVMGFETPGVPRLELWRP</sequence>
<dbReference type="PANTHER" id="PTHR43056">
    <property type="entry name" value="PEPTIDASE S9 PROLYL OLIGOPEPTIDASE"/>
    <property type="match status" value="1"/>
</dbReference>
<evidence type="ECO:0000313" key="2">
    <source>
        <dbReference type="EMBL" id="CBH50024.1"/>
    </source>
</evidence>
<dbReference type="AlphaFoldDB" id="A0A3S5YBY7"/>
<organism evidence="2">
    <name type="scientific">Rhodococcus hoagii (strain 103S)</name>
    <name type="common">Rhodococcus equi</name>
    <dbReference type="NCBI Taxonomy" id="685727"/>
    <lineage>
        <taxon>Bacteria</taxon>
        <taxon>Bacillati</taxon>
        <taxon>Actinomycetota</taxon>
        <taxon>Actinomycetes</taxon>
        <taxon>Mycobacteriales</taxon>
        <taxon>Nocardiaceae</taxon>
        <taxon>Prescottella</taxon>
    </lineage>
</organism>
<dbReference type="SUPFAM" id="SSF53474">
    <property type="entry name" value="alpha/beta-Hydrolases"/>
    <property type="match status" value="1"/>
</dbReference>
<dbReference type="SUPFAM" id="SSF82171">
    <property type="entry name" value="DPP6 N-terminal domain-like"/>
    <property type="match status" value="1"/>
</dbReference>
<protein>
    <submittedName>
        <fullName evidence="2">Secreted prolyl oligopeptidase</fullName>
    </submittedName>
</protein>
<name>A0A3S5YBY7_RHOH1</name>
<evidence type="ECO:0000313" key="3">
    <source>
        <dbReference type="Proteomes" id="UP000006892"/>
    </source>
</evidence>
<dbReference type="PANTHER" id="PTHR43056:SF5">
    <property type="entry name" value="PEPTIDASE S9 PROLYL OLIGOPEPTIDASE CATALYTIC DOMAIN-CONTAINING PROTEIN"/>
    <property type="match status" value="1"/>
</dbReference>
<dbReference type="InterPro" id="IPR050585">
    <property type="entry name" value="Xaa-Pro_dipeptidyl-ppase/CocE"/>
</dbReference>
<dbReference type="InterPro" id="IPR029058">
    <property type="entry name" value="AB_hydrolase_fold"/>
</dbReference>
<dbReference type="InterPro" id="IPR011042">
    <property type="entry name" value="6-blade_b-propeller_TolB-like"/>
</dbReference>
<dbReference type="EMBL" id="FN563149">
    <property type="protein sequence ID" value="CBH50024.1"/>
    <property type="molecule type" value="Genomic_DNA"/>
</dbReference>
<accession>A0A3S5YBY7</accession>
<dbReference type="GO" id="GO:0008236">
    <property type="term" value="F:serine-type peptidase activity"/>
    <property type="evidence" value="ECO:0007669"/>
    <property type="project" value="InterPro"/>
</dbReference>
<dbReference type="KEGG" id="req:REQ_40480"/>
<feature type="domain" description="Peptidase S9 prolyl oligopeptidase catalytic" evidence="1">
    <location>
        <begin position="439"/>
        <end position="641"/>
    </location>
</feature>